<dbReference type="EMBL" id="CAVMBE010000079">
    <property type="protein sequence ID" value="CAK4033183.1"/>
    <property type="molecule type" value="Genomic_DNA"/>
</dbReference>
<evidence type="ECO:0000256" key="1">
    <source>
        <dbReference type="SAM" id="Coils"/>
    </source>
</evidence>
<keyword evidence="4" id="KW-1185">Reference proteome</keyword>
<dbReference type="Proteomes" id="UP001296104">
    <property type="component" value="Unassembled WGS sequence"/>
</dbReference>
<name>A0AAI8Z683_9PEZI</name>
<comment type="caution">
    <text evidence="3">The sequence shown here is derived from an EMBL/GenBank/DDBJ whole genome shotgun (WGS) entry which is preliminary data.</text>
</comment>
<feature type="coiled-coil region" evidence="1">
    <location>
        <begin position="38"/>
        <end position="65"/>
    </location>
</feature>
<evidence type="ECO:0000256" key="2">
    <source>
        <dbReference type="SAM" id="MobiDB-lite"/>
    </source>
</evidence>
<feature type="region of interest" description="Disordered" evidence="2">
    <location>
        <begin position="147"/>
        <end position="177"/>
    </location>
</feature>
<organism evidence="3 4">
    <name type="scientific">Lecanosticta acicola</name>
    <dbReference type="NCBI Taxonomy" id="111012"/>
    <lineage>
        <taxon>Eukaryota</taxon>
        <taxon>Fungi</taxon>
        <taxon>Dikarya</taxon>
        <taxon>Ascomycota</taxon>
        <taxon>Pezizomycotina</taxon>
        <taxon>Dothideomycetes</taxon>
        <taxon>Dothideomycetidae</taxon>
        <taxon>Mycosphaerellales</taxon>
        <taxon>Mycosphaerellaceae</taxon>
        <taxon>Lecanosticta</taxon>
    </lineage>
</organism>
<proteinExistence type="predicted"/>
<evidence type="ECO:0000313" key="3">
    <source>
        <dbReference type="EMBL" id="CAK4033183.1"/>
    </source>
</evidence>
<accession>A0AAI8Z683</accession>
<dbReference type="AlphaFoldDB" id="A0AAI8Z683"/>
<sequence length="177" mass="21061">MSVKSKTASVRSVSLASKDRLSFLNRVPDEDAQLIRSYNPGQKNLAELNEEIRALELERANRAREHELRGFKDELKAREEFALADQYRHRHHHHHHHDRAGDLALYDGTRGRPRIVEDEVMLFDRERSRRRSHDDELVVYDRYGRKRYYKRTKSPPKNVVRVEKDRRGRLSLVKSTH</sequence>
<keyword evidence="1" id="KW-0175">Coiled coil</keyword>
<gene>
    <name evidence="3" type="ORF">LECACI_7A008341</name>
</gene>
<evidence type="ECO:0000313" key="4">
    <source>
        <dbReference type="Proteomes" id="UP001296104"/>
    </source>
</evidence>
<protein>
    <submittedName>
        <fullName evidence="3">Uncharacterized protein</fullName>
    </submittedName>
</protein>
<reference evidence="3" key="1">
    <citation type="submission" date="2023-11" db="EMBL/GenBank/DDBJ databases">
        <authorList>
            <person name="Alioto T."/>
            <person name="Alioto T."/>
            <person name="Gomez Garrido J."/>
        </authorList>
    </citation>
    <scope>NUCLEOTIDE SEQUENCE</scope>
</reference>